<name>A0AAV2CNY1_9ROSI</name>
<reference evidence="1 2" key="1">
    <citation type="submission" date="2024-04" db="EMBL/GenBank/DDBJ databases">
        <authorList>
            <person name="Fracassetti M."/>
        </authorList>
    </citation>
    <scope>NUCLEOTIDE SEQUENCE [LARGE SCALE GENOMIC DNA]</scope>
</reference>
<gene>
    <name evidence="1" type="ORF">LTRI10_LOCUS5025</name>
</gene>
<dbReference type="EMBL" id="OZ034813">
    <property type="protein sequence ID" value="CAL1357391.1"/>
    <property type="molecule type" value="Genomic_DNA"/>
</dbReference>
<organism evidence="1 2">
    <name type="scientific">Linum trigynum</name>
    <dbReference type="NCBI Taxonomy" id="586398"/>
    <lineage>
        <taxon>Eukaryota</taxon>
        <taxon>Viridiplantae</taxon>
        <taxon>Streptophyta</taxon>
        <taxon>Embryophyta</taxon>
        <taxon>Tracheophyta</taxon>
        <taxon>Spermatophyta</taxon>
        <taxon>Magnoliopsida</taxon>
        <taxon>eudicotyledons</taxon>
        <taxon>Gunneridae</taxon>
        <taxon>Pentapetalae</taxon>
        <taxon>rosids</taxon>
        <taxon>fabids</taxon>
        <taxon>Malpighiales</taxon>
        <taxon>Linaceae</taxon>
        <taxon>Linum</taxon>
    </lineage>
</organism>
<evidence type="ECO:0000313" key="2">
    <source>
        <dbReference type="Proteomes" id="UP001497516"/>
    </source>
</evidence>
<keyword evidence="2" id="KW-1185">Reference proteome</keyword>
<dbReference type="InterPro" id="IPR038408">
    <property type="entry name" value="GNK2_sf"/>
</dbReference>
<evidence type="ECO:0008006" key="3">
    <source>
        <dbReference type="Google" id="ProtNLM"/>
    </source>
</evidence>
<protein>
    <recommendedName>
        <fullName evidence="3">Gnk2-homologous domain-containing protein</fullName>
    </recommendedName>
</protein>
<accession>A0AAV2CNY1</accession>
<dbReference type="Gene3D" id="3.30.430.20">
    <property type="entry name" value="Gnk2 domain, C-X8-C-X2-C motif"/>
    <property type="match status" value="1"/>
</dbReference>
<sequence length="122" mass="13114">MAVVVMAGCATISRNLAVAVAADPQFCTGGSPGDPKRYYSNAEKVRAALVWKTPTTSLRAHNAWFPNKKRGSVTGSATCYTNDANKCRDCLKDLKATLDTCKTTAGGAFKADCNMQFWKIVD</sequence>
<dbReference type="AlphaFoldDB" id="A0AAV2CNY1"/>
<evidence type="ECO:0000313" key="1">
    <source>
        <dbReference type="EMBL" id="CAL1357391.1"/>
    </source>
</evidence>
<proteinExistence type="predicted"/>
<dbReference type="Proteomes" id="UP001497516">
    <property type="component" value="Chromosome 1"/>
</dbReference>